<dbReference type="PROSITE" id="PS50111">
    <property type="entry name" value="CHEMOTAXIS_TRANSDUC_2"/>
    <property type="match status" value="1"/>
</dbReference>
<evidence type="ECO:0000256" key="2">
    <source>
        <dbReference type="ARBA" id="ARBA00022989"/>
    </source>
</evidence>
<keyword evidence="3 5" id="KW-0807">Transducer</keyword>
<organism evidence="9 10">
    <name type="scientific">Actinoplanes lutulentus</name>
    <dbReference type="NCBI Taxonomy" id="1287878"/>
    <lineage>
        <taxon>Bacteria</taxon>
        <taxon>Bacillati</taxon>
        <taxon>Actinomycetota</taxon>
        <taxon>Actinomycetes</taxon>
        <taxon>Micromonosporales</taxon>
        <taxon>Micromonosporaceae</taxon>
        <taxon>Actinoplanes</taxon>
    </lineage>
</organism>
<dbReference type="Pfam" id="PF00015">
    <property type="entry name" value="MCPsignal"/>
    <property type="match status" value="1"/>
</dbReference>
<dbReference type="Gene3D" id="3.30.450.20">
    <property type="entry name" value="PAS domain"/>
    <property type="match status" value="2"/>
</dbReference>
<feature type="transmembrane region" description="Helical" evidence="6">
    <location>
        <begin position="314"/>
        <end position="339"/>
    </location>
</feature>
<accession>A0A327ZP91</accession>
<proteinExistence type="inferred from homology"/>
<feature type="domain" description="HAMP" evidence="8">
    <location>
        <begin position="336"/>
        <end position="390"/>
    </location>
</feature>
<protein>
    <submittedName>
        <fullName evidence="9">Methyl-accepting chemotaxis sensory transducer with Cache sensor</fullName>
    </submittedName>
</protein>
<comment type="similarity">
    <text evidence="4">Belongs to the methyl-accepting chemotaxis (MCP) protein family.</text>
</comment>
<evidence type="ECO:0000313" key="10">
    <source>
        <dbReference type="Proteomes" id="UP000249341"/>
    </source>
</evidence>
<dbReference type="CDD" id="cd06225">
    <property type="entry name" value="HAMP"/>
    <property type="match status" value="1"/>
</dbReference>
<evidence type="ECO:0000313" key="9">
    <source>
        <dbReference type="EMBL" id="RAK43264.1"/>
    </source>
</evidence>
<dbReference type="Gene3D" id="1.10.287.950">
    <property type="entry name" value="Methyl-accepting chemotaxis protein"/>
    <property type="match status" value="1"/>
</dbReference>
<dbReference type="EMBL" id="QLMJ01000001">
    <property type="protein sequence ID" value="RAK43264.1"/>
    <property type="molecule type" value="Genomic_DNA"/>
</dbReference>
<feature type="transmembrane region" description="Helical" evidence="6">
    <location>
        <begin position="12"/>
        <end position="31"/>
    </location>
</feature>
<dbReference type="OrthoDB" id="1115140at2"/>
<dbReference type="GO" id="GO:0016020">
    <property type="term" value="C:membrane"/>
    <property type="evidence" value="ECO:0007669"/>
    <property type="project" value="InterPro"/>
</dbReference>
<keyword evidence="1 6" id="KW-0812">Transmembrane</keyword>
<dbReference type="Pfam" id="PF22673">
    <property type="entry name" value="MCP-like_PDC_1"/>
    <property type="match status" value="1"/>
</dbReference>
<comment type="caution">
    <text evidence="9">The sequence shown here is derived from an EMBL/GenBank/DDBJ whole genome shotgun (WGS) entry which is preliminary data.</text>
</comment>
<reference evidence="9 10" key="1">
    <citation type="submission" date="2018-06" db="EMBL/GenBank/DDBJ databases">
        <title>Genomic Encyclopedia of Type Strains, Phase III (KMG-III): the genomes of soil and plant-associated and newly described type strains.</title>
        <authorList>
            <person name="Whitman W."/>
        </authorList>
    </citation>
    <scope>NUCLEOTIDE SEQUENCE [LARGE SCALE GENOMIC DNA]</scope>
    <source>
        <strain evidence="9 10">CGMCC 4.7090</strain>
    </source>
</reference>
<dbReference type="GO" id="GO:0007165">
    <property type="term" value="P:signal transduction"/>
    <property type="evidence" value="ECO:0007669"/>
    <property type="project" value="UniProtKB-KW"/>
</dbReference>
<dbReference type="SUPFAM" id="SSF58104">
    <property type="entry name" value="Methyl-accepting chemotaxis protein (MCP) signaling domain"/>
    <property type="match status" value="1"/>
</dbReference>
<evidence type="ECO:0000256" key="3">
    <source>
        <dbReference type="ARBA" id="ARBA00023224"/>
    </source>
</evidence>
<evidence type="ECO:0000259" key="7">
    <source>
        <dbReference type="PROSITE" id="PS50111"/>
    </source>
</evidence>
<dbReference type="PANTHER" id="PTHR32089">
    <property type="entry name" value="METHYL-ACCEPTING CHEMOTAXIS PROTEIN MCPB"/>
    <property type="match status" value="1"/>
</dbReference>
<evidence type="ECO:0000256" key="6">
    <source>
        <dbReference type="SAM" id="Phobius"/>
    </source>
</evidence>
<dbReference type="InterPro" id="IPR004089">
    <property type="entry name" value="MCPsignal_dom"/>
</dbReference>
<dbReference type="PANTHER" id="PTHR32089:SF112">
    <property type="entry name" value="LYSOZYME-LIKE PROTEIN-RELATED"/>
    <property type="match status" value="1"/>
</dbReference>
<dbReference type="Pfam" id="PF00672">
    <property type="entry name" value="HAMP"/>
    <property type="match status" value="1"/>
</dbReference>
<keyword evidence="6" id="KW-0472">Membrane</keyword>
<name>A0A327ZP91_9ACTN</name>
<keyword evidence="10" id="KW-1185">Reference proteome</keyword>
<evidence type="ECO:0000256" key="4">
    <source>
        <dbReference type="ARBA" id="ARBA00029447"/>
    </source>
</evidence>
<dbReference type="SMART" id="SM00304">
    <property type="entry name" value="HAMP"/>
    <property type="match status" value="1"/>
</dbReference>
<dbReference type="CDD" id="cd12913">
    <property type="entry name" value="PDC1_MCP_like"/>
    <property type="match status" value="1"/>
</dbReference>
<evidence type="ECO:0000256" key="1">
    <source>
        <dbReference type="ARBA" id="ARBA00022692"/>
    </source>
</evidence>
<dbReference type="InterPro" id="IPR003660">
    <property type="entry name" value="HAMP_dom"/>
</dbReference>
<dbReference type="SMART" id="SM00283">
    <property type="entry name" value="MA"/>
    <property type="match status" value="1"/>
</dbReference>
<keyword evidence="2 6" id="KW-1133">Transmembrane helix</keyword>
<evidence type="ECO:0000256" key="5">
    <source>
        <dbReference type="PROSITE-ProRule" id="PRU00284"/>
    </source>
</evidence>
<evidence type="ECO:0000259" key="8">
    <source>
        <dbReference type="PROSITE" id="PS50885"/>
    </source>
</evidence>
<dbReference type="Proteomes" id="UP000249341">
    <property type="component" value="Unassembled WGS sequence"/>
</dbReference>
<dbReference type="RefSeq" id="WP_111647040.1">
    <property type="nucleotide sequence ID" value="NZ_QLMJ01000001.1"/>
</dbReference>
<dbReference type="PROSITE" id="PS50885">
    <property type="entry name" value="HAMP"/>
    <property type="match status" value="1"/>
</dbReference>
<feature type="domain" description="Methyl-accepting transducer" evidence="7">
    <location>
        <begin position="395"/>
        <end position="641"/>
    </location>
</feature>
<gene>
    <name evidence="9" type="ORF">B0I29_101394</name>
</gene>
<dbReference type="AlphaFoldDB" id="A0A327ZP91"/>
<sequence length="653" mass="66820">MRQSRITIKVRVIAAMVLMLVVSMLVVVTYITGRNSYEARETGFDYADEVAKASSAEIQETLTAGFGTARDMAEVLAATADNGGTRAAASAQLKSVLAAHEDYLGIWTGWDANAFDGRDRRYRNADATTDATGRFVPYWYRDGDKLALTPLTSYDQSGDGDYYLVPHDTGKEKVIEPYAYDVGGKSILMTSVTVPIERDGTVVGVAGVDLALDTIGTLVGGIKPFGTGTATLISTAGLLVAGAGTSGEAAPSDLTALAATATKAGTTSTSVTDVDGEETLRIAAPVPLGVSDTYALVVEVPTATVLAAANTTRWVSIGLACVAVLIAGMAAFVLARNIVRPIEKLRDRMAEIADGDGDLTQRVTAARDDEAGQLAGAFNRFVEKVGTTIRGIAGSTGTLTTAAQELSEVSARLESGATSASQQAGAASDASEQVNAGVQALAAGAEQMSASIAEISSNATQAAQVAGQAVSIAERTNNQVAELGVASTEIGEVVQLITSIAEQTNLLALNATIEAARAGELGKGFAVVAGEVKELAQQTASATEQITARITAIQASSSSAAGAIGEIAEVIAQIGDYTTTIASAVEEQTATTAEMSRTVTDAASSSGEVARTINGVASVAASTAEGARATQQAAANLSDLSSQLTRLVGSFRF</sequence>